<name>A0A8H7HS42_9AGAM</name>
<proteinExistence type="inferred from homology"/>
<dbReference type="PANTHER" id="PTHR11552:SF201">
    <property type="entry name" value="GLUCOSE-METHANOL-CHOLINE OXIDOREDUCTASE N-TERMINAL DOMAIN-CONTAINING PROTEIN"/>
    <property type="match status" value="1"/>
</dbReference>
<evidence type="ECO:0000256" key="8">
    <source>
        <dbReference type="PIRSR" id="PIRSR000137-2"/>
    </source>
</evidence>
<dbReference type="SUPFAM" id="SSF51905">
    <property type="entry name" value="FAD/NAD(P)-binding domain"/>
    <property type="match status" value="1"/>
</dbReference>
<evidence type="ECO:0000256" key="3">
    <source>
        <dbReference type="ARBA" id="ARBA00022630"/>
    </source>
</evidence>
<feature type="domain" description="Glucose-methanol-choline oxidoreductase N-terminal" evidence="9">
    <location>
        <begin position="335"/>
        <end position="349"/>
    </location>
</feature>
<comment type="cofactor">
    <cofactor evidence="1 8">
        <name>FAD</name>
        <dbReference type="ChEBI" id="CHEBI:57692"/>
    </cofactor>
</comment>
<dbReference type="SUPFAM" id="SSF54373">
    <property type="entry name" value="FAD-linked reductases, C-terminal domain"/>
    <property type="match status" value="1"/>
</dbReference>
<evidence type="ECO:0000256" key="1">
    <source>
        <dbReference type="ARBA" id="ARBA00001974"/>
    </source>
</evidence>
<dbReference type="PROSITE" id="PS00624">
    <property type="entry name" value="GMC_OXRED_2"/>
    <property type="match status" value="1"/>
</dbReference>
<dbReference type="PIRSF" id="PIRSF000137">
    <property type="entry name" value="Alcohol_oxidase"/>
    <property type="match status" value="1"/>
</dbReference>
<dbReference type="InterPro" id="IPR007867">
    <property type="entry name" value="GMC_OxRtase_C"/>
</dbReference>
<dbReference type="Pfam" id="PF05199">
    <property type="entry name" value="GMC_oxred_C"/>
    <property type="match status" value="1"/>
</dbReference>
<evidence type="ECO:0000256" key="6">
    <source>
        <dbReference type="ARBA" id="ARBA00023002"/>
    </source>
</evidence>
<keyword evidence="4" id="KW-0732">Signal</keyword>
<evidence type="ECO:0000259" key="9">
    <source>
        <dbReference type="PROSITE" id="PS00624"/>
    </source>
</evidence>
<dbReference type="Gene3D" id="3.50.50.60">
    <property type="entry name" value="FAD/NAD(P)-binding domain"/>
    <property type="match status" value="1"/>
</dbReference>
<feature type="active site" description="Proton donor" evidence="7">
    <location>
        <position position="588"/>
    </location>
</feature>
<evidence type="ECO:0000313" key="11">
    <source>
        <dbReference type="Proteomes" id="UP000602905"/>
    </source>
</evidence>
<dbReference type="OrthoDB" id="269227at2759"/>
<evidence type="ECO:0000256" key="7">
    <source>
        <dbReference type="PIRSR" id="PIRSR000137-1"/>
    </source>
</evidence>
<dbReference type="InterPro" id="IPR012132">
    <property type="entry name" value="GMC_OxRdtase"/>
</dbReference>
<evidence type="ECO:0000256" key="4">
    <source>
        <dbReference type="ARBA" id="ARBA00022729"/>
    </source>
</evidence>
<keyword evidence="3" id="KW-0285">Flavoprotein</keyword>
<sequence length="652" mass="70663">MPIVGPQDFVASEFDYIVVGGGTAGEKPHRSSIAQYYNLTHYLVTLLCDGQASSLLLAPLVESKAIVPSLNSNLRLIPFVFLSENPTVRVGVLEAGEYVPDEPNINVPGYFGRTIGNPAYDWGFLTVPQKDANGRLIYHPRGKVLGGSSALNFMTLGRGSEAEYDAFEALGNPGWNFKEFQRYFSKSETAHALPEGTAKKYGAEVIAPAGADGPIARSYPGWFSDLHLPLFDAYKTLGVDVNVDPNGGNNVGITTTACAIVPGKSTRSYSVTGYWEPYADRKNLILVTGARATKVALSKQGDLLLATGVEFVHGPEGEETDYTARARREVILSSGTFQSPQLLELSGIGQRRVLESVGIPVQVELNGVGENLQDHVYVPTMYEVTPDHETLDVLHEPEAHTREWEKFETKGEGMYASTHSAFSFLPLDAFAEEAEAQRVRVSLDDEGVRYSSNGEKKLHGLLKAWMAPGTNTPAQAEIIHYPGFFPNPVTRPTPGHRYQSFLAALMHPASRGTSHVVSSDALAKPAIDPRYMSAASDVELLAAAVRFIVRLSKAGTMGPRVIGETMGAETADQDVKEYVKNKFEPVYHPIGTCSMLPFEDGGVVDSQLKVYGTANLRVVDASVIPIHLSCHIQSTVYAIAEKASDIIKATAV</sequence>
<dbReference type="Pfam" id="PF00732">
    <property type="entry name" value="GMC_oxred_N"/>
    <property type="match status" value="1"/>
</dbReference>
<dbReference type="PANTHER" id="PTHR11552">
    <property type="entry name" value="GLUCOSE-METHANOL-CHOLINE GMC OXIDOREDUCTASE"/>
    <property type="match status" value="1"/>
</dbReference>
<dbReference type="GO" id="GO:0016614">
    <property type="term" value="F:oxidoreductase activity, acting on CH-OH group of donors"/>
    <property type="evidence" value="ECO:0007669"/>
    <property type="project" value="InterPro"/>
</dbReference>
<protein>
    <submittedName>
        <fullName evidence="10">Alcohol oxidase</fullName>
    </submittedName>
</protein>
<evidence type="ECO:0000256" key="5">
    <source>
        <dbReference type="ARBA" id="ARBA00022827"/>
    </source>
</evidence>
<evidence type="ECO:0000313" key="10">
    <source>
        <dbReference type="EMBL" id="KAF8706108.1"/>
    </source>
</evidence>
<dbReference type="InterPro" id="IPR036188">
    <property type="entry name" value="FAD/NAD-bd_sf"/>
</dbReference>
<feature type="non-terminal residue" evidence="10">
    <location>
        <position position="652"/>
    </location>
</feature>
<gene>
    <name evidence="10" type="ORF">RHS03_04910</name>
</gene>
<dbReference type="GO" id="GO:0050660">
    <property type="term" value="F:flavin adenine dinucleotide binding"/>
    <property type="evidence" value="ECO:0007669"/>
    <property type="project" value="InterPro"/>
</dbReference>
<organism evidence="10 11">
    <name type="scientific">Rhizoctonia solani</name>
    <dbReference type="NCBI Taxonomy" id="456999"/>
    <lineage>
        <taxon>Eukaryota</taxon>
        <taxon>Fungi</taxon>
        <taxon>Dikarya</taxon>
        <taxon>Basidiomycota</taxon>
        <taxon>Agaricomycotina</taxon>
        <taxon>Agaricomycetes</taxon>
        <taxon>Cantharellales</taxon>
        <taxon>Ceratobasidiaceae</taxon>
        <taxon>Rhizoctonia</taxon>
    </lineage>
</organism>
<comment type="similarity">
    <text evidence="2">Belongs to the GMC oxidoreductase family.</text>
</comment>
<dbReference type="AlphaFoldDB" id="A0A8H7HS42"/>
<reference evidence="10" key="1">
    <citation type="submission" date="2020-09" db="EMBL/GenBank/DDBJ databases">
        <title>Comparative genome analyses of four rice-infecting Rhizoctonia solani isolates reveal extensive enrichment of homogalacturonan modification genes.</title>
        <authorList>
            <person name="Lee D.-Y."/>
            <person name="Jeon J."/>
            <person name="Kim K.-T."/>
            <person name="Cheong K."/>
            <person name="Song H."/>
            <person name="Choi G."/>
            <person name="Ko J."/>
            <person name="Opiyo S.O."/>
            <person name="Zuo S."/>
            <person name="Madhav S."/>
            <person name="Lee Y.-H."/>
            <person name="Wang G.-L."/>
        </authorList>
    </citation>
    <scope>NUCLEOTIDE SEQUENCE</scope>
    <source>
        <strain evidence="10">AG1-IA WGL</strain>
    </source>
</reference>
<evidence type="ECO:0000256" key="2">
    <source>
        <dbReference type="ARBA" id="ARBA00010790"/>
    </source>
</evidence>
<comment type="caution">
    <text evidence="10">The sequence shown here is derived from an EMBL/GenBank/DDBJ whole genome shotgun (WGS) entry which is preliminary data.</text>
</comment>
<keyword evidence="5 8" id="KW-0274">FAD</keyword>
<dbReference type="EMBL" id="JACYCD010000052">
    <property type="protein sequence ID" value="KAF8706108.1"/>
    <property type="molecule type" value="Genomic_DNA"/>
</dbReference>
<dbReference type="Proteomes" id="UP000602905">
    <property type="component" value="Unassembled WGS sequence"/>
</dbReference>
<accession>A0A8H7HS42</accession>
<feature type="active site" description="Proton acceptor" evidence="7">
    <location>
        <position position="631"/>
    </location>
</feature>
<keyword evidence="6" id="KW-0560">Oxidoreductase</keyword>
<feature type="binding site" evidence="8">
    <location>
        <position position="144"/>
    </location>
    <ligand>
        <name>FAD</name>
        <dbReference type="ChEBI" id="CHEBI:57692"/>
    </ligand>
</feature>
<dbReference type="Gene3D" id="3.30.560.10">
    <property type="entry name" value="Glucose Oxidase, domain 3"/>
    <property type="match status" value="1"/>
</dbReference>
<dbReference type="InterPro" id="IPR000172">
    <property type="entry name" value="GMC_OxRdtase_N"/>
</dbReference>